<reference evidence="2" key="1">
    <citation type="journal article" date="2020" name="New Phytol.">
        <title>Comparative genomics reveals dynamic genome evolution in host specialist ectomycorrhizal fungi.</title>
        <authorList>
            <person name="Lofgren L.A."/>
            <person name="Nguyen N.H."/>
            <person name="Vilgalys R."/>
            <person name="Ruytinx J."/>
            <person name="Liao H.L."/>
            <person name="Branco S."/>
            <person name="Kuo A."/>
            <person name="LaButti K."/>
            <person name="Lipzen A."/>
            <person name="Andreopoulos W."/>
            <person name="Pangilinan J."/>
            <person name="Riley R."/>
            <person name="Hundley H."/>
            <person name="Na H."/>
            <person name="Barry K."/>
            <person name="Grigoriev I.V."/>
            <person name="Stajich J.E."/>
            <person name="Kennedy P.G."/>
        </authorList>
    </citation>
    <scope>NUCLEOTIDE SEQUENCE</scope>
    <source>
        <strain evidence="2">MN1</strain>
    </source>
</reference>
<dbReference type="AlphaFoldDB" id="A0A9P7EB98"/>
<organism evidence="2 3">
    <name type="scientific">Suillus subaureus</name>
    <dbReference type="NCBI Taxonomy" id="48587"/>
    <lineage>
        <taxon>Eukaryota</taxon>
        <taxon>Fungi</taxon>
        <taxon>Dikarya</taxon>
        <taxon>Basidiomycota</taxon>
        <taxon>Agaricomycotina</taxon>
        <taxon>Agaricomycetes</taxon>
        <taxon>Agaricomycetidae</taxon>
        <taxon>Boletales</taxon>
        <taxon>Suillineae</taxon>
        <taxon>Suillaceae</taxon>
        <taxon>Suillus</taxon>
    </lineage>
</organism>
<evidence type="ECO:0000313" key="3">
    <source>
        <dbReference type="Proteomes" id="UP000807769"/>
    </source>
</evidence>
<sequence length="176" mass="19900">MSKAYVKQYEGKSNPVQVLDSGATNDSINDDNFTSFTNILVTTGIGSWTSELDEYLCKPVENVKEPLKCYYQQLHHYKKAKLVNTSPSVSPSESSEDPQAMNLEPEIEVLQVSEFNVASDVSMGKPDKGPSPNHLDQESDETDHADEVPYGKEEENNDMDELQWLNKVSEYLWIFK</sequence>
<proteinExistence type="predicted"/>
<dbReference type="EMBL" id="JABBWG010000016">
    <property type="protein sequence ID" value="KAG1816406.1"/>
    <property type="molecule type" value="Genomic_DNA"/>
</dbReference>
<keyword evidence="3" id="KW-1185">Reference proteome</keyword>
<evidence type="ECO:0000313" key="2">
    <source>
        <dbReference type="EMBL" id="KAG1816406.1"/>
    </source>
</evidence>
<comment type="caution">
    <text evidence="2">The sequence shown here is derived from an EMBL/GenBank/DDBJ whole genome shotgun (WGS) entry which is preliminary data.</text>
</comment>
<accession>A0A9P7EB98</accession>
<feature type="compositionally biased region" description="Basic and acidic residues" evidence="1">
    <location>
        <begin position="145"/>
        <end position="154"/>
    </location>
</feature>
<protein>
    <submittedName>
        <fullName evidence="2">Uncharacterized protein</fullName>
    </submittedName>
</protein>
<gene>
    <name evidence="2" type="ORF">BJ212DRAFT_1480859</name>
</gene>
<dbReference type="RefSeq" id="XP_041193079.1">
    <property type="nucleotide sequence ID" value="XM_041340160.1"/>
</dbReference>
<dbReference type="GeneID" id="64634176"/>
<feature type="region of interest" description="Disordered" evidence="1">
    <location>
        <begin position="84"/>
        <end position="104"/>
    </location>
</feature>
<evidence type="ECO:0000256" key="1">
    <source>
        <dbReference type="SAM" id="MobiDB-lite"/>
    </source>
</evidence>
<feature type="region of interest" description="Disordered" evidence="1">
    <location>
        <begin position="118"/>
        <end position="161"/>
    </location>
</feature>
<dbReference type="Proteomes" id="UP000807769">
    <property type="component" value="Unassembled WGS sequence"/>
</dbReference>
<name>A0A9P7EB98_9AGAM</name>